<protein>
    <recommendedName>
        <fullName evidence="4">diguanylate cyclase</fullName>
        <ecNumber evidence="4">2.7.7.65</ecNumber>
    </recommendedName>
</protein>
<dbReference type="Proteomes" id="UP000028643">
    <property type="component" value="Unassembled WGS sequence"/>
</dbReference>
<dbReference type="EMBL" id="JPQT01000174">
    <property type="protein sequence ID" value="KFE44133.1"/>
    <property type="molecule type" value="Genomic_DNA"/>
</dbReference>
<comment type="catalytic activity">
    <reaction evidence="9">
        <text>2 GTP = 3',3'-c-di-GMP + 2 diphosphate</text>
        <dbReference type="Rhea" id="RHEA:24898"/>
        <dbReference type="ChEBI" id="CHEBI:33019"/>
        <dbReference type="ChEBI" id="CHEBI:37565"/>
        <dbReference type="ChEBI" id="CHEBI:58805"/>
        <dbReference type="EC" id="2.7.7.65"/>
    </reaction>
</comment>
<reference evidence="12 13" key="1">
    <citation type="submission" date="2014-07" db="EMBL/GenBank/DDBJ databases">
        <title>Draft Genome Sequences of Environmental Pseudomonas syringae strains.</title>
        <authorList>
            <person name="Baltrus D.A."/>
            <person name="Berge O."/>
            <person name="Morris C."/>
        </authorList>
    </citation>
    <scope>NUCLEOTIDE SEQUENCE [LARGE SCALE GENOMIC DNA]</scope>
    <source>
        <strain evidence="12 13">CEB003</strain>
    </source>
</reference>
<feature type="transmembrane region" description="Helical" evidence="10">
    <location>
        <begin position="243"/>
        <end position="260"/>
    </location>
</feature>
<keyword evidence="5" id="KW-1003">Cell membrane</keyword>
<dbReference type="InterPro" id="IPR000160">
    <property type="entry name" value="GGDEF_dom"/>
</dbReference>
<feature type="transmembrane region" description="Helical" evidence="10">
    <location>
        <begin position="125"/>
        <end position="147"/>
    </location>
</feature>
<feature type="domain" description="GGDEF" evidence="11">
    <location>
        <begin position="355"/>
        <end position="491"/>
    </location>
</feature>
<dbReference type="PROSITE" id="PS50887">
    <property type="entry name" value="GGDEF"/>
    <property type="match status" value="1"/>
</dbReference>
<evidence type="ECO:0000313" key="13">
    <source>
        <dbReference type="Proteomes" id="UP000028643"/>
    </source>
</evidence>
<dbReference type="GO" id="GO:0043709">
    <property type="term" value="P:cell adhesion involved in single-species biofilm formation"/>
    <property type="evidence" value="ECO:0007669"/>
    <property type="project" value="TreeGrafter"/>
</dbReference>
<evidence type="ECO:0000256" key="1">
    <source>
        <dbReference type="ARBA" id="ARBA00001946"/>
    </source>
</evidence>
<organism evidence="12 13">
    <name type="scientific">Pseudomonas syringae</name>
    <dbReference type="NCBI Taxonomy" id="317"/>
    <lineage>
        <taxon>Bacteria</taxon>
        <taxon>Pseudomonadati</taxon>
        <taxon>Pseudomonadota</taxon>
        <taxon>Gammaproteobacteria</taxon>
        <taxon>Pseudomonadales</taxon>
        <taxon>Pseudomonadaceae</taxon>
        <taxon>Pseudomonas</taxon>
    </lineage>
</organism>
<dbReference type="AlphaFoldDB" id="A0A085ULS0"/>
<evidence type="ECO:0000256" key="8">
    <source>
        <dbReference type="ARBA" id="ARBA00023136"/>
    </source>
</evidence>
<keyword evidence="6 10" id="KW-0812">Transmembrane</keyword>
<sequence length="494" mass="54794">MIAPPVKFWQRPGLLFCALLMLIHFASVKLTFFCAVTPDNVVVVWLPNAVLLAALLRVRGQRAPLLAAITFSSDVLANLGVFSWYEAVLLSAINLTEVVVAYLLMKRSGASSRLQRLEDLVKFVLAGPLIGALLASLMAAFVLQQVGGATSHYLTLVRLWWFGDALGLLIYTPLLLALTQPALQKIRLTRFDKALLVLTLMVVTTVIVEHFDGNLDDITVTPTLLLPGAAVIAFRFGIRLTTVFVALVSLSITLMMSMGFKPFGGLSMQLEVLRAQEFIFTLGLIGIGFSILLKEMQVRELELEARVRSRTHELELSNRQLAAISATDGLTGIPNRRQFDETLTTEWNRARRNDQKLMLAMLDVDLFKQYNDRYGHQAGDEVLRRVAAELTTHVRRNGDFVARYGGEEFAIILQSTGEKHARAFADTICREIEQLQLPHDMSPFKSLTVSVGVAVFTPDAHSSITDFLKAADTALYRAKQQGRNRVELAAQRVG</sequence>
<proteinExistence type="predicted"/>
<feature type="transmembrane region" description="Helical" evidence="10">
    <location>
        <begin position="272"/>
        <end position="293"/>
    </location>
</feature>
<evidence type="ECO:0000259" key="11">
    <source>
        <dbReference type="PROSITE" id="PS50887"/>
    </source>
</evidence>
<evidence type="ECO:0000256" key="9">
    <source>
        <dbReference type="ARBA" id="ARBA00034247"/>
    </source>
</evidence>
<dbReference type="InterPro" id="IPR007895">
    <property type="entry name" value="MASE1"/>
</dbReference>
<name>A0A085ULS0_PSESX</name>
<dbReference type="InterPro" id="IPR050469">
    <property type="entry name" value="Diguanylate_Cyclase"/>
</dbReference>
<keyword evidence="7 10" id="KW-1133">Transmembrane helix</keyword>
<dbReference type="Gene3D" id="3.30.70.270">
    <property type="match status" value="1"/>
</dbReference>
<comment type="caution">
    <text evidence="12">The sequence shown here is derived from an EMBL/GenBank/DDBJ whole genome shotgun (WGS) entry which is preliminary data.</text>
</comment>
<feature type="transmembrane region" description="Helical" evidence="10">
    <location>
        <begin position="159"/>
        <end position="179"/>
    </location>
</feature>
<comment type="cofactor">
    <cofactor evidence="1">
        <name>Mg(2+)</name>
        <dbReference type="ChEBI" id="CHEBI:18420"/>
    </cofactor>
</comment>
<evidence type="ECO:0000256" key="7">
    <source>
        <dbReference type="ARBA" id="ARBA00022989"/>
    </source>
</evidence>
<evidence type="ECO:0000256" key="5">
    <source>
        <dbReference type="ARBA" id="ARBA00022475"/>
    </source>
</evidence>
<feature type="transmembrane region" description="Helical" evidence="10">
    <location>
        <begin position="220"/>
        <end position="238"/>
    </location>
</feature>
<dbReference type="GO" id="GO:0052621">
    <property type="term" value="F:diguanylate cyclase activity"/>
    <property type="evidence" value="ECO:0007669"/>
    <property type="project" value="UniProtKB-EC"/>
</dbReference>
<dbReference type="SUPFAM" id="SSF55073">
    <property type="entry name" value="Nucleotide cyclase"/>
    <property type="match status" value="1"/>
</dbReference>
<dbReference type="PANTHER" id="PTHR45138:SF9">
    <property type="entry name" value="DIGUANYLATE CYCLASE DGCM-RELATED"/>
    <property type="match status" value="1"/>
</dbReference>
<feature type="transmembrane region" description="Helical" evidence="10">
    <location>
        <begin position="191"/>
        <end position="208"/>
    </location>
</feature>
<dbReference type="RefSeq" id="WP_047579740.1">
    <property type="nucleotide sequence ID" value="NZ_JPQT01000174.1"/>
</dbReference>
<evidence type="ECO:0000256" key="6">
    <source>
        <dbReference type="ARBA" id="ARBA00022692"/>
    </source>
</evidence>
<dbReference type="EC" id="2.7.7.65" evidence="4"/>
<dbReference type="GO" id="GO:0005886">
    <property type="term" value="C:plasma membrane"/>
    <property type="evidence" value="ECO:0007669"/>
    <property type="project" value="UniProtKB-SubCell"/>
</dbReference>
<keyword evidence="8 10" id="KW-0472">Membrane</keyword>
<dbReference type="PATRIC" id="fig|317.174.peg.6200"/>
<evidence type="ECO:0000256" key="2">
    <source>
        <dbReference type="ARBA" id="ARBA00004533"/>
    </source>
</evidence>
<evidence type="ECO:0000256" key="10">
    <source>
        <dbReference type="SAM" id="Phobius"/>
    </source>
</evidence>
<evidence type="ECO:0000256" key="4">
    <source>
        <dbReference type="ARBA" id="ARBA00012528"/>
    </source>
</evidence>
<evidence type="ECO:0000256" key="3">
    <source>
        <dbReference type="ARBA" id="ARBA00004651"/>
    </source>
</evidence>
<feature type="transmembrane region" description="Helical" evidence="10">
    <location>
        <begin position="88"/>
        <end position="105"/>
    </location>
</feature>
<dbReference type="SMART" id="SM00267">
    <property type="entry name" value="GGDEF"/>
    <property type="match status" value="1"/>
</dbReference>
<dbReference type="NCBIfam" id="TIGR00254">
    <property type="entry name" value="GGDEF"/>
    <property type="match status" value="1"/>
</dbReference>
<dbReference type="PANTHER" id="PTHR45138">
    <property type="entry name" value="REGULATORY COMPONENTS OF SENSORY TRANSDUCTION SYSTEM"/>
    <property type="match status" value="1"/>
</dbReference>
<evidence type="ECO:0000313" key="12">
    <source>
        <dbReference type="EMBL" id="KFE44133.1"/>
    </source>
</evidence>
<gene>
    <name evidence="12" type="ORF">IV02_30410</name>
</gene>
<dbReference type="InterPro" id="IPR029787">
    <property type="entry name" value="Nucleotide_cyclase"/>
</dbReference>
<dbReference type="GO" id="GO:1902201">
    <property type="term" value="P:negative regulation of bacterial-type flagellum-dependent cell motility"/>
    <property type="evidence" value="ECO:0007669"/>
    <property type="project" value="TreeGrafter"/>
</dbReference>
<comment type="subcellular location">
    <subcellularLocation>
        <location evidence="2">Cell inner membrane</location>
    </subcellularLocation>
    <subcellularLocation>
        <location evidence="3">Cell membrane</location>
        <topology evidence="3">Multi-pass membrane protein</topology>
    </subcellularLocation>
</comment>
<dbReference type="Pfam" id="PF00990">
    <property type="entry name" value="GGDEF"/>
    <property type="match status" value="1"/>
</dbReference>
<accession>A0A085ULS0</accession>
<dbReference type="Pfam" id="PF05231">
    <property type="entry name" value="MASE1"/>
    <property type="match status" value="1"/>
</dbReference>
<dbReference type="FunFam" id="3.30.70.270:FF:000001">
    <property type="entry name" value="Diguanylate cyclase domain protein"/>
    <property type="match status" value="1"/>
</dbReference>
<dbReference type="CDD" id="cd01949">
    <property type="entry name" value="GGDEF"/>
    <property type="match status" value="1"/>
</dbReference>
<dbReference type="InterPro" id="IPR043128">
    <property type="entry name" value="Rev_trsase/Diguanyl_cyclase"/>
</dbReference>